<feature type="domain" description="HTH marR-type" evidence="1">
    <location>
        <begin position="20"/>
        <end position="118"/>
    </location>
</feature>
<dbReference type="InterPro" id="IPR036390">
    <property type="entry name" value="WH_DNA-bd_sf"/>
</dbReference>
<dbReference type="Pfam" id="PF12802">
    <property type="entry name" value="MarR_2"/>
    <property type="match status" value="1"/>
</dbReference>
<dbReference type="InterPro" id="IPR039422">
    <property type="entry name" value="MarR/SlyA-like"/>
</dbReference>
<accession>A0ABQ5QY18</accession>
<dbReference type="PANTHER" id="PTHR33164">
    <property type="entry name" value="TRANSCRIPTIONAL REGULATOR, MARR FAMILY"/>
    <property type="match status" value="1"/>
</dbReference>
<dbReference type="Gene3D" id="1.10.10.10">
    <property type="entry name" value="Winged helix-like DNA-binding domain superfamily/Winged helix DNA-binding domain"/>
    <property type="match status" value="1"/>
</dbReference>
<organism evidence="2 3">
    <name type="scientific">Phytohabitans aurantiacus</name>
    <dbReference type="NCBI Taxonomy" id="3016789"/>
    <lineage>
        <taxon>Bacteria</taxon>
        <taxon>Bacillati</taxon>
        <taxon>Actinomycetota</taxon>
        <taxon>Actinomycetes</taxon>
        <taxon>Micromonosporales</taxon>
        <taxon>Micromonosporaceae</taxon>
    </lineage>
</organism>
<protein>
    <recommendedName>
        <fullName evidence="1">HTH marR-type domain-containing protein</fullName>
    </recommendedName>
</protein>
<evidence type="ECO:0000313" key="2">
    <source>
        <dbReference type="EMBL" id="GLH99438.1"/>
    </source>
</evidence>
<dbReference type="InterPro" id="IPR000835">
    <property type="entry name" value="HTH_MarR-typ"/>
</dbReference>
<dbReference type="PANTHER" id="PTHR33164:SF103">
    <property type="entry name" value="REGULATORY PROTEIN MARR"/>
    <property type="match status" value="1"/>
</dbReference>
<comment type="caution">
    <text evidence="2">The sequence shown here is derived from an EMBL/GenBank/DDBJ whole genome shotgun (WGS) entry which is preliminary data.</text>
</comment>
<name>A0ABQ5QY18_9ACTN</name>
<dbReference type="RefSeq" id="WP_281899089.1">
    <property type="nucleotide sequence ID" value="NZ_BSDI01000023.1"/>
</dbReference>
<dbReference type="EMBL" id="BSDI01000023">
    <property type="protein sequence ID" value="GLH99438.1"/>
    <property type="molecule type" value="Genomic_DNA"/>
</dbReference>
<dbReference type="SUPFAM" id="SSF46785">
    <property type="entry name" value="Winged helix' DNA-binding domain"/>
    <property type="match status" value="1"/>
</dbReference>
<dbReference type="SMART" id="SM00347">
    <property type="entry name" value="HTH_MARR"/>
    <property type="match status" value="1"/>
</dbReference>
<dbReference type="InterPro" id="IPR036388">
    <property type="entry name" value="WH-like_DNA-bd_sf"/>
</dbReference>
<proteinExistence type="predicted"/>
<reference evidence="2" key="1">
    <citation type="submission" date="2022-12" db="EMBL/GenBank/DDBJ databases">
        <title>New Phytohabitans aurantiacus sp. RD004123 nov., an actinomycete isolated from soil.</title>
        <authorList>
            <person name="Triningsih D.W."/>
            <person name="Harunari E."/>
            <person name="Igarashi Y."/>
        </authorList>
    </citation>
    <scope>NUCLEOTIDE SEQUENCE</scope>
    <source>
        <strain evidence="2">RD004123</strain>
    </source>
</reference>
<keyword evidence="3" id="KW-1185">Reference proteome</keyword>
<evidence type="ECO:0000259" key="1">
    <source>
        <dbReference type="SMART" id="SM00347"/>
    </source>
</evidence>
<dbReference type="Proteomes" id="UP001144280">
    <property type="component" value="Unassembled WGS sequence"/>
</dbReference>
<evidence type="ECO:0000313" key="3">
    <source>
        <dbReference type="Proteomes" id="UP001144280"/>
    </source>
</evidence>
<gene>
    <name evidence="2" type="ORF">Pa4123_47140</name>
</gene>
<sequence>MHTGNVVGAWVTAAVDRFHAAARSTGLEQRELSALTLIATHEGCSVEWLRGRVELSQSGTVRLIDRLAGRRLVRRGPSAGRGVPLYATDEGRAALRRWQQARDGAVAELLNGLPPARQAMVVQSLAAALLAGARRRSEADATCRTCSWAACGTDCPVDRSVEGHGT</sequence>